<dbReference type="Gene3D" id="3.30.300.30">
    <property type="match status" value="1"/>
</dbReference>
<reference evidence="5 6" key="1">
    <citation type="journal article" date="2019" name="Emerg. Microbes Infect.">
        <title>Comprehensive subspecies identification of 175 nontuberculous mycobacteria species based on 7547 genomic profiles.</title>
        <authorList>
            <person name="Matsumoto Y."/>
            <person name="Kinjo T."/>
            <person name="Motooka D."/>
            <person name="Nabeya D."/>
            <person name="Jung N."/>
            <person name="Uechi K."/>
            <person name="Horii T."/>
            <person name="Iida T."/>
            <person name="Fujita J."/>
            <person name="Nakamura S."/>
        </authorList>
    </citation>
    <scope>NUCLEOTIDE SEQUENCE [LARGE SCALE GENOMIC DNA]</scope>
    <source>
        <strain evidence="5 6">JCM 17322</strain>
    </source>
</reference>
<dbReference type="InterPro" id="IPR045851">
    <property type="entry name" value="AMP-bd_C_sf"/>
</dbReference>
<accession>A0A7I9XZX2</accession>
<dbReference type="InterPro" id="IPR025110">
    <property type="entry name" value="AMP-bd_C"/>
</dbReference>
<dbReference type="InterPro" id="IPR000873">
    <property type="entry name" value="AMP-dep_synth/lig_dom"/>
</dbReference>
<proteinExistence type="predicted"/>
<organism evidence="5 6">
    <name type="scientific">Mycobacterium botniense</name>
    <dbReference type="NCBI Taxonomy" id="84962"/>
    <lineage>
        <taxon>Bacteria</taxon>
        <taxon>Bacillati</taxon>
        <taxon>Actinomycetota</taxon>
        <taxon>Actinomycetes</taxon>
        <taxon>Mycobacteriales</taxon>
        <taxon>Mycobacteriaceae</taxon>
        <taxon>Mycobacterium</taxon>
    </lineage>
</organism>
<dbReference type="InterPro" id="IPR050237">
    <property type="entry name" value="ATP-dep_AMP-bd_enzyme"/>
</dbReference>
<dbReference type="AlphaFoldDB" id="A0A7I9XZX2"/>
<dbReference type="PANTHER" id="PTHR43767:SF1">
    <property type="entry name" value="NONRIBOSOMAL PEPTIDE SYNTHASE PES1 (EUROFUNG)-RELATED"/>
    <property type="match status" value="1"/>
</dbReference>
<evidence type="ECO:0000256" key="1">
    <source>
        <dbReference type="ARBA" id="ARBA00022598"/>
    </source>
</evidence>
<dbReference type="InterPro" id="IPR042099">
    <property type="entry name" value="ANL_N_sf"/>
</dbReference>
<dbReference type="PANTHER" id="PTHR43767">
    <property type="entry name" value="LONG-CHAIN-FATTY-ACID--COA LIGASE"/>
    <property type="match status" value="1"/>
</dbReference>
<dbReference type="Pfam" id="PF13193">
    <property type="entry name" value="AMP-binding_C"/>
    <property type="match status" value="1"/>
</dbReference>
<feature type="compositionally biased region" description="Basic and acidic residues" evidence="2">
    <location>
        <begin position="570"/>
        <end position="580"/>
    </location>
</feature>
<feature type="domain" description="AMP-binding enzyme C-terminal" evidence="4">
    <location>
        <begin position="463"/>
        <end position="537"/>
    </location>
</feature>
<protein>
    <submittedName>
        <fullName evidence="5">2,3-dihydroxybenzoate-AMP ligase</fullName>
    </submittedName>
</protein>
<comment type="caution">
    <text evidence="5">The sequence shown here is derived from an EMBL/GenBank/DDBJ whole genome shotgun (WGS) entry which is preliminary data.</text>
</comment>
<evidence type="ECO:0000259" key="3">
    <source>
        <dbReference type="Pfam" id="PF00501"/>
    </source>
</evidence>
<dbReference type="GO" id="GO:0016878">
    <property type="term" value="F:acid-thiol ligase activity"/>
    <property type="evidence" value="ECO:0007669"/>
    <property type="project" value="UniProtKB-ARBA"/>
</dbReference>
<sequence>MHTTRPERLDGFVPFPPERAARYRSAGYWTGRSVAAILADGARRWPQRVAVADSGQSPSLTPQQLSYAELDQLASRGAAGLRALGIAPGDRILLQLPNTCQFAVALFAILRAGAVPVMCLPGHRAAELGHFASLSGATGLLIADAASGFDYPAMAQGLREDHPGLRYVIVDGEPGPFVSWSELCAGTAPQLTELPAIDPASPALLLVSGGTTGLPKLIPRTHDDYVYNATASAEICRLTADDVYLVALPAAHNFPLACPGLLGAMTTGATTVFSTDASPESAFATIARHGVTVTALVPALAKLWAHACEWEPVVPTSLRLLQVGGAKLEPEDARRIRATLTPGLQQVFGMAEGLVCYTRPDDPPELIEHTQGRPLCPDDELRVVDPAGRPVPPGEVGELLVRGPYTINGYFRAERENTRCFDADGFYRTGDLVRRSADGYLQVTGRVKDVICRAGEIVAASDLEEHLLTHPAIVSAAAVPLPDPYLGEKICAAVVFAGPPLTLSQLHSYLDERGVAAHARPDVVAPMTALPTTAVGKIDKSAIARQISAVPGAAPVRPDVDSTAGGAASDPDRRRADHPHPTQTHRCQNRDSHCPPTPKSPT</sequence>
<feature type="domain" description="AMP-dependent synthetase/ligase" evidence="3">
    <location>
        <begin position="40"/>
        <end position="411"/>
    </location>
</feature>
<gene>
    <name evidence="5" type="primary">mbtA</name>
    <name evidence="5" type="ORF">MBOT_27270</name>
</gene>
<dbReference type="Gene3D" id="3.40.50.12780">
    <property type="entry name" value="N-terminal domain of ligase-like"/>
    <property type="match status" value="1"/>
</dbReference>
<dbReference type="SUPFAM" id="SSF56801">
    <property type="entry name" value="Acetyl-CoA synthetase-like"/>
    <property type="match status" value="1"/>
</dbReference>
<keyword evidence="1 5" id="KW-0436">Ligase</keyword>
<keyword evidence="6" id="KW-1185">Reference proteome</keyword>
<evidence type="ECO:0000313" key="6">
    <source>
        <dbReference type="Proteomes" id="UP000465361"/>
    </source>
</evidence>
<feature type="region of interest" description="Disordered" evidence="2">
    <location>
        <begin position="553"/>
        <end position="602"/>
    </location>
</feature>
<dbReference type="EMBL" id="BLKW01000004">
    <property type="protein sequence ID" value="GFG75362.1"/>
    <property type="molecule type" value="Genomic_DNA"/>
</dbReference>
<dbReference type="FunFam" id="2.30.38.10:FF:000003">
    <property type="entry name" value="Vibriobactin-specific 2,3-dihydroxybenzoate-AMP ligase"/>
    <property type="match status" value="1"/>
</dbReference>
<evidence type="ECO:0000313" key="5">
    <source>
        <dbReference type="EMBL" id="GFG75362.1"/>
    </source>
</evidence>
<dbReference type="Pfam" id="PF00501">
    <property type="entry name" value="AMP-binding"/>
    <property type="match status" value="1"/>
</dbReference>
<evidence type="ECO:0000259" key="4">
    <source>
        <dbReference type="Pfam" id="PF13193"/>
    </source>
</evidence>
<dbReference type="Proteomes" id="UP000465361">
    <property type="component" value="Unassembled WGS sequence"/>
</dbReference>
<evidence type="ECO:0000256" key="2">
    <source>
        <dbReference type="SAM" id="MobiDB-lite"/>
    </source>
</evidence>
<name>A0A7I9XZX2_9MYCO</name>